<feature type="compositionally biased region" description="Basic and acidic residues" evidence="1">
    <location>
        <begin position="221"/>
        <end position="238"/>
    </location>
</feature>
<evidence type="ECO:0000259" key="2">
    <source>
        <dbReference type="SMART" id="SM01083"/>
    </source>
</evidence>
<feature type="domain" description="CBF1-interacting co-repressor CIR N-terminal" evidence="2">
    <location>
        <begin position="11"/>
        <end position="47"/>
    </location>
</feature>
<dbReference type="PANTHER" id="PTHR22093:SF0">
    <property type="entry name" value="LEUKOCYTE RECEPTOR CLUSTER MEMBER 1"/>
    <property type="match status" value="1"/>
</dbReference>
<dbReference type="EMBL" id="RSCD01000005">
    <property type="protein sequence ID" value="RSH92848.1"/>
    <property type="molecule type" value="Genomic_DNA"/>
</dbReference>
<proteinExistence type="predicted"/>
<reference evidence="3 4" key="1">
    <citation type="submission" date="2018-11" db="EMBL/GenBank/DDBJ databases">
        <title>Genome sequence of Saitozyma podzolica DSM 27192.</title>
        <authorList>
            <person name="Aliyu H."/>
            <person name="Gorte O."/>
            <person name="Ochsenreither K."/>
        </authorList>
    </citation>
    <scope>NUCLEOTIDE SEQUENCE [LARGE SCALE GENOMIC DNA]</scope>
    <source>
        <strain evidence="3 4">DSM 27192</strain>
    </source>
</reference>
<evidence type="ECO:0000313" key="4">
    <source>
        <dbReference type="Proteomes" id="UP000279259"/>
    </source>
</evidence>
<evidence type="ECO:0000256" key="1">
    <source>
        <dbReference type="SAM" id="MobiDB-lite"/>
    </source>
</evidence>
<dbReference type="OrthoDB" id="2159131at2759"/>
<name>A0A427YP04_9TREE</name>
<dbReference type="STRING" id="1890683.A0A427YP04"/>
<dbReference type="AlphaFoldDB" id="A0A427YP04"/>
<comment type="caution">
    <text evidence="3">The sequence shown here is derived from an EMBL/GenBank/DDBJ whole genome shotgun (WGS) entry which is preliminary data.</text>
</comment>
<accession>A0A427YP04</accession>
<feature type="region of interest" description="Disordered" evidence="1">
    <location>
        <begin position="1"/>
        <end position="323"/>
    </location>
</feature>
<dbReference type="InterPro" id="IPR019339">
    <property type="entry name" value="CIR_N_dom"/>
</dbReference>
<feature type="compositionally biased region" description="Basic and acidic residues" evidence="1">
    <location>
        <begin position="15"/>
        <end position="54"/>
    </location>
</feature>
<sequence length="366" mass="41933">MPRLQILQHKSYHPYLEKNKQRVREDEARAAAEELQREQKRVDAESEARLDILRRRAGSPEEEGDLPSTSATRDRGETLLERHRKEKARQEKKERKQRERLDFDFPSETARRADRRAERDKDKGRGRGQERDEEGHGDGVGAGGNEVWESGGHLNFFADLERNPPRDAPQPTLADIAKRKKEQEADPFTMYLGRPEKETKPWYADRDLKRVDEKEVGEEAEERREKERRKDARSKTRNDPLTNINSLLSTSNTVPRPYRPRPQVSGSGSGSSLGPGQAPSDPKDARLKREQSERERALALIAKSKAPPKPWDDTPSTVAGGRSWVEDFEREKDRAGHRYFTGNAGGGAGRDRGWDGRPRYGRSWEV</sequence>
<organism evidence="3 4">
    <name type="scientific">Saitozyma podzolica</name>
    <dbReference type="NCBI Taxonomy" id="1890683"/>
    <lineage>
        <taxon>Eukaryota</taxon>
        <taxon>Fungi</taxon>
        <taxon>Dikarya</taxon>
        <taxon>Basidiomycota</taxon>
        <taxon>Agaricomycotina</taxon>
        <taxon>Tremellomycetes</taxon>
        <taxon>Tremellales</taxon>
        <taxon>Trimorphomycetaceae</taxon>
        <taxon>Saitozyma</taxon>
    </lineage>
</organism>
<feature type="region of interest" description="Disordered" evidence="1">
    <location>
        <begin position="336"/>
        <end position="366"/>
    </location>
</feature>
<dbReference type="SMART" id="SM01083">
    <property type="entry name" value="Cir_N"/>
    <property type="match status" value="1"/>
</dbReference>
<protein>
    <recommendedName>
        <fullName evidence="2">CBF1-interacting co-repressor CIR N-terminal domain-containing protein</fullName>
    </recommendedName>
</protein>
<feature type="compositionally biased region" description="Basic and acidic residues" evidence="1">
    <location>
        <begin position="349"/>
        <end position="366"/>
    </location>
</feature>
<keyword evidence="4" id="KW-1185">Reference proteome</keyword>
<feature type="compositionally biased region" description="Basic and acidic residues" evidence="1">
    <location>
        <begin position="194"/>
        <end position="214"/>
    </location>
</feature>
<gene>
    <name evidence="3" type="ORF">EHS25_008294</name>
</gene>
<dbReference type="Proteomes" id="UP000279259">
    <property type="component" value="Unassembled WGS sequence"/>
</dbReference>
<evidence type="ECO:0000313" key="3">
    <source>
        <dbReference type="EMBL" id="RSH92848.1"/>
    </source>
</evidence>
<dbReference type="InterPro" id="IPR039875">
    <property type="entry name" value="LENG1-like"/>
</dbReference>
<feature type="compositionally biased region" description="Basic and acidic residues" evidence="1">
    <location>
        <begin position="72"/>
        <end position="137"/>
    </location>
</feature>
<feature type="compositionally biased region" description="Polar residues" evidence="1">
    <location>
        <begin position="239"/>
        <end position="254"/>
    </location>
</feature>
<feature type="compositionally biased region" description="Basic and acidic residues" evidence="1">
    <location>
        <begin position="281"/>
        <end position="297"/>
    </location>
</feature>
<dbReference type="PANTHER" id="PTHR22093">
    <property type="entry name" value="LEUKOCYTE RECEPTOR CLUSTER LRC MEMBER 1"/>
    <property type="match status" value="1"/>
</dbReference>